<comment type="similarity">
    <text evidence="2 3">Belongs to the small heat shock protein (HSP20) family.</text>
</comment>
<feature type="coiled-coil region" evidence="4">
    <location>
        <begin position="318"/>
        <end position="355"/>
    </location>
</feature>
<evidence type="ECO:0000259" key="6">
    <source>
        <dbReference type="PROSITE" id="PS01031"/>
    </source>
</evidence>
<evidence type="ECO:0000256" key="5">
    <source>
        <dbReference type="SAM" id="MobiDB-lite"/>
    </source>
</evidence>
<dbReference type="AlphaFoldDB" id="A0AAW0TQI3"/>
<sequence>MSRGSSLLGEGLRLPISRRGLFFKDDFFSGFQDDYKTAVEDVLDRWRSRSSAADRFASYRKLRERDASDDNQAATISETPDNYVIVLDMGKYSSGQITVETQGYAAVVKAEAGDLTYHRRFPLPRDTNTEGVVADLSDEGILTVSAPRKEKGEGGKTPVKSSSKESCSSSTSMEERVIPTTRDGVAVNSATQRTQQEVKFTGRKGSGTRIIPLTMEDDTGSGDTTSSSASNTSQAGEATRSFERIIPTVREGDMPSTSSSSSSERKTSTQYSGSSSSSVQSRILPIQRRGRFFQDSTFERVWDDFENAVDDLVTKRGSENEESQKKEEDDQIQTYRNLRKVIKEEDNQAATVSKEDDGYKIVMDVKDFVDGLLDVKALDGSVMVTGEKGINKFERRFSIPGLSEPEKVAAALSADGVLTITAPV</sequence>
<dbReference type="GO" id="GO:0051082">
    <property type="term" value="F:unfolded protein binding"/>
    <property type="evidence" value="ECO:0007669"/>
    <property type="project" value="TreeGrafter"/>
</dbReference>
<dbReference type="GO" id="GO:0005737">
    <property type="term" value="C:cytoplasm"/>
    <property type="evidence" value="ECO:0007669"/>
    <property type="project" value="TreeGrafter"/>
</dbReference>
<proteinExistence type="inferred from homology"/>
<dbReference type="PANTHER" id="PTHR45640">
    <property type="entry name" value="HEAT SHOCK PROTEIN HSP-12.2-RELATED"/>
    <property type="match status" value="1"/>
</dbReference>
<dbReference type="CDD" id="cd06526">
    <property type="entry name" value="metazoan_ACD"/>
    <property type="match status" value="1"/>
</dbReference>
<keyword evidence="8" id="KW-1185">Reference proteome</keyword>
<protein>
    <recommendedName>
        <fullName evidence="6">SHSP domain-containing protein</fullName>
    </recommendedName>
</protein>
<dbReference type="GO" id="GO:0042026">
    <property type="term" value="P:protein refolding"/>
    <property type="evidence" value="ECO:0007669"/>
    <property type="project" value="TreeGrafter"/>
</dbReference>
<accession>A0AAW0TQI3</accession>
<comment type="caution">
    <text evidence="7">The sequence shown here is derived from an EMBL/GenBank/DDBJ whole genome shotgun (WGS) entry which is preliminary data.</text>
</comment>
<dbReference type="Pfam" id="PF00011">
    <property type="entry name" value="HSP20"/>
    <property type="match status" value="2"/>
</dbReference>
<dbReference type="InterPro" id="IPR002068">
    <property type="entry name" value="A-crystallin/Hsp20_dom"/>
</dbReference>
<evidence type="ECO:0000313" key="7">
    <source>
        <dbReference type="EMBL" id="KAK8389298.1"/>
    </source>
</evidence>
<evidence type="ECO:0000256" key="1">
    <source>
        <dbReference type="ARBA" id="ARBA00023016"/>
    </source>
</evidence>
<feature type="compositionally biased region" description="Low complexity" evidence="5">
    <location>
        <begin position="221"/>
        <end position="236"/>
    </location>
</feature>
<evidence type="ECO:0000313" key="8">
    <source>
        <dbReference type="Proteomes" id="UP001487740"/>
    </source>
</evidence>
<dbReference type="InterPro" id="IPR008978">
    <property type="entry name" value="HSP20-like_chaperone"/>
</dbReference>
<dbReference type="SUPFAM" id="SSF49764">
    <property type="entry name" value="HSP20-like chaperones"/>
    <property type="match status" value="2"/>
</dbReference>
<feature type="domain" description="SHSP" evidence="6">
    <location>
        <begin position="341"/>
        <end position="424"/>
    </location>
</feature>
<dbReference type="CDD" id="cd06464">
    <property type="entry name" value="ACD_sHsps-like"/>
    <property type="match status" value="1"/>
</dbReference>
<feature type="domain" description="SHSP" evidence="6">
    <location>
        <begin position="65"/>
        <end position="164"/>
    </location>
</feature>
<dbReference type="EMBL" id="JARAKH010000027">
    <property type="protein sequence ID" value="KAK8389298.1"/>
    <property type="molecule type" value="Genomic_DNA"/>
</dbReference>
<keyword evidence="1" id="KW-0346">Stress response</keyword>
<dbReference type="GO" id="GO:0009408">
    <property type="term" value="P:response to heat"/>
    <property type="evidence" value="ECO:0007669"/>
    <property type="project" value="TreeGrafter"/>
</dbReference>
<keyword evidence="4" id="KW-0175">Coiled coil</keyword>
<dbReference type="InterPro" id="IPR001436">
    <property type="entry name" value="Alpha-crystallin/sHSP_animal"/>
</dbReference>
<reference evidence="7 8" key="1">
    <citation type="submission" date="2023-03" db="EMBL/GenBank/DDBJ databases">
        <title>High-quality genome of Scylla paramamosain provides insights in environmental adaptation.</title>
        <authorList>
            <person name="Zhang L."/>
        </authorList>
    </citation>
    <scope>NUCLEOTIDE SEQUENCE [LARGE SCALE GENOMIC DNA]</scope>
    <source>
        <strain evidence="7">LZ_2023a</strain>
        <tissue evidence="7">Muscle</tissue>
    </source>
</reference>
<evidence type="ECO:0000256" key="3">
    <source>
        <dbReference type="RuleBase" id="RU003616"/>
    </source>
</evidence>
<gene>
    <name evidence="7" type="ORF">O3P69_008785</name>
</gene>
<evidence type="ECO:0000256" key="2">
    <source>
        <dbReference type="PROSITE-ProRule" id="PRU00285"/>
    </source>
</evidence>
<feature type="region of interest" description="Disordered" evidence="5">
    <location>
        <begin position="144"/>
        <end position="281"/>
    </location>
</feature>
<feature type="compositionally biased region" description="Polar residues" evidence="5">
    <location>
        <begin position="188"/>
        <end position="198"/>
    </location>
</feature>
<dbReference type="PROSITE" id="PS01031">
    <property type="entry name" value="SHSP"/>
    <property type="match status" value="2"/>
</dbReference>
<organism evidence="7 8">
    <name type="scientific">Scylla paramamosain</name>
    <name type="common">Mud crab</name>
    <dbReference type="NCBI Taxonomy" id="85552"/>
    <lineage>
        <taxon>Eukaryota</taxon>
        <taxon>Metazoa</taxon>
        <taxon>Ecdysozoa</taxon>
        <taxon>Arthropoda</taxon>
        <taxon>Crustacea</taxon>
        <taxon>Multicrustacea</taxon>
        <taxon>Malacostraca</taxon>
        <taxon>Eumalacostraca</taxon>
        <taxon>Eucarida</taxon>
        <taxon>Decapoda</taxon>
        <taxon>Pleocyemata</taxon>
        <taxon>Brachyura</taxon>
        <taxon>Eubrachyura</taxon>
        <taxon>Portunoidea</taxon>
        <taxon>Portunidae</taxon>
        <taxon>Portuninae</taxon>
        <taxon>Scylla</taxon>
    </lineage>
</organism>
<evidence type="ECO:0000256" key="4">
    <source>
        <dbReference type="SAM" id="Coils"/>
    </source>
</evidence>
<dbReference type="GO" id="GO:0005634">
    <property type="term" value="C:nucleus"/>
    <property type="evidence" value="ECO:0007669"/>
    <property type="project" value="TreeGrafter"/>
</dbReference>
<feature type="compositionally biased region" description="Low complexity" evidence="5">
    <location>
        <begin position="256"/>
        <end position="281"/>
    </location>
</feature>
<dbReference type="PANTHER" id="PTHR45640:SF13">
    <property type="entry name" value="HEAT SHOCK PROTEIN 22-RELATED"/>
    <property type="match status" value="1"/>
</dbReference>
<dbReference type="Proteomes" id="UP001487740">
    <property type="component" value="Unassembled WGS sequence"/>
</dbReference>
<dbReference type="Gene3D" id="2.60.40.790">
    <property type="match status" value="2"/>
</dbReference>
<name>A0AAW0TQI3_SCYPA</name>